<reference evidence="8 9" key="1">
    <citation type="submission" date="2022-05" db="EMBL/GenBank/DDBJ databases">
        <authorList>
            <consortium name="Genoscope - CEA"/>
            <person name="William W."/>
        </authorList>
    </citation>
    <scope>NUCLEOTIDE SEQUENCE [LARGE SCALE GENOMIC DNA]</scope>
</reference>
<keyword evidence="5" id="KW-0539">Nucleus</keyword>
<feature type="compositionally biased region" description="Polar residues" evidence="7">
    <location>
        <begin position="858"/>
        <end position="868"/>
    </location>
</feature>
<dbReference type="AlphaFoldDB" id="A0AAU9XAU5"/>
<name>A0AAU9XAU5_9CNID</name>
<dbReference type="InterPro" id="IPR007276">
    <property type="entry name" value="Nop14"/>
</dbReference>
<keyword evidence="4" id="KW-0698">rRNA processing</keyword>
<evidence type="ECO:0000313" key="8">
    <source>
        <dbReference type="EMBL" id="CAH3142012.1"/>
    </source>
</evidence>
<feature type="region of interest" description="Disordered" evidence="7">
    <location>
        <begin position="857"/>
        <end position="877"/>
    </location>
</feature>
<feature type="compositionally biased region" description="Acidic residues" evidence="7">
    <location>
        <begin position="346"/>
        <end position="364"/>
    </location>
</feature>
<comment type="function">
    <text evidence="6">Involved in nucleolar processing of pre-18S ribosomal RNA. Has a role in the nuclear export of 40S pre-ribosomal subunit to the cytoplasm.</text>
</comment>
<comment type="subcellular location">
    <subcellularLocation>
        <location evidence="1">Nucleus</location>
        <location evidence="1">Nucleolus</location>
    </subcellularLocation>
</comment>
<feature type="region of interest" description="Disordered" evidence="7">
    <location>
        <begin position="290"/>
        <end position="429"/>
    </location>
</feature>
<dbReference type="PANTHER" id="PTHR23183">
    <property type="entry name" value="NOP14"/>
    <property type="match status" value="1"/>
</dbReference>
<dbReference type="GO" id="GO:0030490">
    <property type="term" value="P:maturation of SSU-rRNA"/>
    <property type="evidence" value="ECO:0007669"/>
    <property type="project" value="TreeGrafter"/>
</dbReference>
<accession>A0AAU9XAU5</accession>
<evidence type="ECO:0000256" key="5">
    <source>
        <dbReference type="ARBA" id="ARBA00023242"/>
    </source>
</evidence>
<evidence type="ECO:0000256" key="4">
    <source>
        <dbReference type="ARBA" id="ARBA00022552"/>
    </source>
</evidence>
<dbReference type="GO" id="GO:0030692">
    <property type="term" value="C:Noc4p-Nop14p complex"/>
    <property type="evidence" value="ECO:0007669"/>
    <property type="project" value="TreeGrafter"/>
</dbReference>
<keyword evidence="3" id="KW-0690">Ribosome biogenesis</keyword>
<dbReference type="GO" id="GO:0032040">
    <property type="term" value="C:small-subunit processome"/>
    <property type="evidence" value="ECO:0007669"/>
    <property type="project" value="InterPro"/>
</dbReference>
<dbReference type="EMBL" id="CALNXJ010000036">
    <property type="protein sequence ID" value="CAH3142012.1"/>
    <property type="molecule type" value="Genomic_DNA"/>
</dbReference>
<evidence type="ECO:0000256" key="6">
    <source>
        <dbReference type="ARBA" id="ARBA00024695"/>
    </source>
</evidence>
<organism evidence="8 9">
    <name type="scientific">Pocillopora meandrina</name>
    <dbReference type="NCBI Taxonomy" id="46732"/>
    <lineage>
        <taxon>Eukaryota</taxon>
        <taxon>Metazoa</taxon>
        <taxon>Cnidaria</taxon>
        <taxon>Anthozoa</taxon>
        <taxon>Hexacorallia</taxon>
        <taxon>Scleractinia</taxon>
        <taxon>Astrocoeniina</taxon>
        <taxon>Pocilloporidae</taxon>
        <taxon>Pocillopora</taxon>
    </lineage>
</organism>
<keyword evidence="9" id="KW-1185">Reference proteome</keyword>
<dbReference type="Proteomes" id="UP001159428">
    <property type="component" value="Unassembled WGS sequence"/>
</dbReference>
<sequence>MVKSKKAALKLARSSGHKKTREVTNNPFEIHTNRRKHDILGRKLKHDKGLPGISRSKAIKKRQKTLLVEHKQKNKANMFIDRRFGEYDEKMSLEEKMLKRFTMEKKHHHDRHGKYRLEDEELTHLGQSLGDIDKFEDVQLSDDDDDDDDMDKSAEADHVRELHFGGFLTKKRADDEQTSGKHKSKKEIMEEVVAKAKIKKHERQMAKEETITLTDKLDQDWRNVKNLISLKRPHTEEVVSKVDDYDIAVKQLAFEIKGKATDRLKSEHEIAKEEQERLEKLELERQRRMRGLPAVAEKPKHISADDLGDSFTPAVDERFMLSYQDGSVHDMEDEEDEDQIRREAGNSDEESEVDGEEEEEEEGDNSAAGDGNDDDDEEDQDSESCEDDNGSDLESDVSNDGMEDEADSEIEIPGNQQQQQNNVQKEKTEAEVVEPTKEELPFTFKAPKSLQEFKEFIKGWSFKQQLTIIDRIKACHNPKITPANKPKMEVLFTILLDYVGELSQMGPEGIKMIDELSRHLFDVSQYSPVHSAKCMQQIVEDIHKKFTQNCDKQGGKGMFLGLTELLYLRIVSMLFSTSDFRHAVCTPAMVLLSQVLGQSPVRCIRDVLRGLFVCDLFYEFVSLSKRFVPEVVNFLCGILFMASKKEVHTPQLVLPFKHSSKWRDLLKLQSDSSSLTVKPLPLTTLGESTADVQTTDETRVNSVNHCLSILQKFVDLYQDLPASFEIFSPVKEHLQRIPSDLYPTSVQEIYRNLQTRTNELFTKSLNRNHLTLQARKPEPIKTYEPKFEEHYEVRSRRGTGNKATNEKQKLRYKYKREFKGAIREIRKDNQFLAKQKLKEQLERDTERLHKVKQIEHMLSNQQAETNAMNRKKRKRGK</sequence>
<evidence type="ECO:0000313" key="9">
    <source>
        <dbReference type="Proteomes" id="UP001159428"/>
    </source>
</evidence>
<gene>
    <name evidence="8" type="ORF">PMEA_00019897</name>
</gene>
<evidence type="ECO:0000256" key="1">
    <source>
        <dbReference type="ARBA" id="ARBA00004604"/>
    </source>
</evidence>
<comment type="caution">
    <text evidence="8">The sequence shown here is derived from an EMBL/GenBank/DDBJ whole genome shotgun (WGS) entry which is preliminary data.</text>
</comment>
<dbReference type="PANTHER" id="PTHR23183:SF0">
    <property type="entry name" value="NUCLEOLAR PROTEIN 14"/>
    <property type="match status" value="1"/>
</dbReference>
<comment type="similarity">
    <text evidence="2">Belongs to the NOP14 family.</text>
</comment>
<evidence type="ECO:0000256" key="7">
    <source>
        <dbReference type="SAM" id="MobiDB-lite"/>
    </source>
</evidence>
<feature type="compositionally biased region" description="Acidic residues" evidence="7">
    <location>
        <begin position="371"/>
        <end position="410"/>
    </location>
</feature>
<evidence type="ECO:0000256" key="2">
    <source>
        <dbReference type="ARBA" id="ARBA00007466"/>
    </source>
</evidence>
<dbReference type="Pfam" id="PF04147">
    <property type="entry name" value="Nop14"/>
    <property type="match status" value="1"/>
</dbReference>
<feature type="region of interest" description="Disordered" evidence="7">
    <location>
        <begin position="1"/>
        <end position="35"/>
    </location>
</feature>
<proteinExistence type="inferred from homology"/>
<evidence type="ECO:0000256" key="3">
    <source>
        <dbReference type="ARBA" id="ARBA00022517"/>
    </source>
</evidence>
<evidence type="ECO:0008006" key="10">
    <source>
        <dbReference type="Google" id="ProtNLM"/>
    </source>
</evidence>
<protein>
    <recommendedName>
        <fullName evidence="10">Nucleolar protein 14</fullName>
    </recommendedName>
</protein>